<dbReference type="EMBL" id="FQZE01000005">
    <property type="protein sequence ID" value="SHI72080.1"/>
    <property type="molecule type" value="Genomic_DNA"/>
</dbReference>
<dbReference type="SUPFAM" id="SSF52833">
    <property type="entry name" value="Thioredoxin-like"/>
    <property type="match status" value="1"/>
</dbReference>
<evidence type="ECO:0000256" key="2">
    <source>
        <dbReference type="PIRSR" id="PIRSR603782-1"/>
    </source>
</evidence>
<protein>
    <submittedName>
        <fullName evidence="5">Protein SCO1/2</fullName>
    </submittedName>
</protein>
<feature type="binding site" evidence="2">
    <location>
        <position position="92"/>
    </location>
    <ligand>
        <name>Cu cation</name>
        <dbReference type="ChEBI" id="CHEBI:23378"/>
    </ligand>
</feature>
<dbReference type="CDD" id="cd02968">
    <property type="entry name" value="SCO"/>
    <property type="match status" value="1"/>
</dbReference>
<keyword evidence="2" id="KW-0186">Copper</keyword>
<keyword evidence="6" id="KW-1185">Reference proteome</keyword>
<gene>
    <name evidence="5" type="ORF">SAMN05444280_10538</name>
</gene>
<organism evidence="5 6">
    <name type="scientific">Tangfeifania diversioriginum</name>
    <dbReference type="NCBI Taxonomy" id="1168035"/>
    <lineage>
        <taxon>Bacteria</taxon>
        <taxon>Pseudomonadati</taxon>
        <taxon>Bacteroidota</taxon>
        <taxon>Bacteroidia</taxon>
        <taxon>Marinilabiliales</taxon>
        <taxon>Prolixibacteraceae</taxon>
        <taxon>Tangfeifania</taxon>
    </lineage>
</organism>
<evidence type="ECO:0000256" key="3">
    <source>
        <dbReference type="PIRSR" id="PIRSR603782-2"/>
    </source>
</evidence>
<name>A0A1M6DFX4_9BACT</name>
<keyword evidence="4" id="KW-0472">Membrane</keyword>
<reference evidence="5 6" key="1">
    <citation type="submission" date="2016-11" db="EMBL/GenBank/DDBJ databases">
        <authorList>
            <person name="Jaros S."/>
            <person name="Januszkiewicz K."/>
            <person name="Wedrychowicz H."/>
        </authorList>
    </citation>
    <scope>NUCLEOTIDE SEQUENCE [LARGE SCALE GENOMIC DNA]</scope>
    <source>
        <strain evidence="5 6">DSM 27063</strain>
    </source>
</reference>
<evidence type="ECO:0000313" key="5">
    <source>
        <dbReference type="EMBL" id="SHI72080.1"/>
    </source>
</evidence>
<evidence type="ECO:0000256" key="4">
    <source>
        <dbReference type="SAM" id="Phobius"/>
    </source>
</evidence>
<dbReference type="PANTHER" id="PTHR12151">
    <property type="entry name" value="ELECTRON TRANSPORT PROTIN SCO1/SENC FAMILY MEMBER"/>
    <property type="match status" value="1"/>
</dbReference>
<sequence length="278" mass="31175">MFFMRDIFLKKINRTGALFTFLLIPFFIFGQAAVNPAVNSEDVEIGVVEHLDEFLPDSISLINENGEQVWLSDVIDKPTVINFVYYRCPGICSPLMEAVAGVMNKSELVAGEDYQVLTISFDPVETIDLGIRKKNNYLGLMSDEKAAEAEKGWLFYVSDSASIKRATEATGFRYRKTGNDYLHAASLTVVSPKGKITRYLNGMQFLPFEWKMAIVEASKGQSGPTMNKVLRFCFTYDPAGQSYVLNFTKVGGAVIMFFAVVLLLYLVLKPKKKAKYLN</sequence>
<accession>A0A1M6DFX4</accession>
<evidence type="ECO:0000313" key="6">
    <source>
        <dbReference type="Proteomes" id="UP000184050"/>
    </source>
</evidence>
<evidence type="ECO:0000256" key="1">
    <source>
        <dbReference type="ARBA" id="ARBA00010996"/>
    </source>
</evidence>
<dbReference type="OrthoDB" id="9811998at2"/>
<keyword evidence="4" id="KW-0812">Transmembrane</keyword>
<keyword evidence="4" id="KW-1133">Transmembrane helix</keyword>
<dbReference type="GO" id="GO:0046872">
    <property type="term" value="F:metal ion binding"/>
    <property type="evidence" value="ECO:0007669"/>
    <property type="project" value="UniProtKB-KW"/>
</dbReference>
<feature type="disulfide bond" description="Redox-active" evidence="3">
    <location>
        <begin position="88"/>
        <end position="92"/>
    </location>
</feature>
<dbReference type="Proteomes" id="UP000184050">
    <property type="component" value="Unassembled WGS sequence"/>
</dbReference>
<dbReference type="InterPro" id="IPR003782">
    <property type="entry name" value="SCO1/SenC"/>
</dbReference>
<keyword evidence="3" id="KW-1015">Disulfide bond</keyword>
<feature type="transmembrane region" description="Helical" evidence="4">
    <location>
        <begin position="250"/>
        <end position="268"/>
    </location>
</feature>
<dbReference type="InterPro" id="IPR036249">
    <property type="entry name" value="Thioredoxin-like_sf"/>
</dbReference>
<dbReference type="AlphaFoldDB" id="A0A1M6DFX4"/>
<dbReference type="Gene3D" id="3.40.30.10">
    <property type="entry name" value="Glutaredoxin"/>
    <property type="match status" value="1"/>
</dbReference>
<comment type="similarity">
    <text evidence="1">Belongs to the SCO1/2 family.</text>
</comment>
<keyword evidence="2" id="KW-0479">Metal-binding</keyword>
<dbReference type="STRING" id="1168035.SAMN05444280_10538"/>
<dbReference type="PANTHER" id="PTHR12151:SF8">
    <property type="entry name" value="THIOREDOXIN DOMAIN-CONTAINING PROTEIN"/>
    <property type="match status" value="1"/>
</dbReference>
<dbReference type="Pfam" id="PF02630">
    <property type="entry name" value="SCO1-SenC"/>
    <property type="match status" value="1"/>
</dbReference>
<proteinExistence type="inferred from homology"/>
<feature type="binding site" evidence="2">
    <location>
        <position position="88"/>
    </location>
    <ligand>
        <name>Cu cation</name>
        <dbReference type="ChEBI" id="CHEBI:23378"/>
    </ligand>
</feature>